<accession>A0ACB6Z2C4</accession>
<dbReference type="Proteomes" id="UP000886501">
    <property type="component" value="Unassembled WGS sequence"/>
</dbReference>
<organism evidence="1 2">
    <name type="scientific">Thelephora ganbajun</name>
    <name type="common">Ganba fungus</name>
    <dbReference type="NCBI Taxonomy" id="370292"/>
    <lineage>
        <taxon>Eukaryota</taxon>
        <taxon>Fungi</taxon>
        <taxon>Dikarya</taxon>
        <taxon>Basidiomycota</taxon>
        <taxon>Agaricomycotina</taxon>
        <taxon>Agaricomycetes</taxon>
        <taxon>Thelephorales</taxon>
        <taxon>Thelephoraceae</taxon>
        <taxon>Thelephora</taxon>
    </lineage>
</organism>
<evidence type="ECO:0000313" key="2">
    <source>
        <dbReference type="Proteomes" id="UP000886501"/>
    </source>
</evidence>
<evidence type="ECO:0000313" key="1">
    <source>
        <dbReference type="EMBL" id="KAF9643530.1"/>
    </source>
</evidence>
<reference evidence="1" key="1">
    <citation type="submission" date="2019-10" db="EMBL/GenBank/DDBJ databases">
        <authorList>
            <consortium name="DOE Joint Genome Institute"/>
            <person name="Kuo A."/>
            <person name="Miyauchi S."/>
            <person name="Kiss E."/>
            <person name="Drula E."/>
            <person name="Kohler A."/>
            <person name="Sanchez-Garcia M."/>
            <person name="Andreopoulos B."/>
            <person name="Barry K.W."/>
            <person name="Bonito G."/>
            <person name="Buee M."/>
            <person name="Carver A."/>
            <person name="Chen C."/>
            <person name="Cichocki N."/>
            <person name="Clum A."/>
            <person name="Culley D."/>
            <person name="Crous P.W."/>
            <person name="Fauchery L."/>
            <person name="Girlanda M."/>
            <person name="Hayes R."/>
            <person name="Keri Z."/>
            <person name="Labutti K."/>
            <person name="Lipzen A."/>
            <person name="Lombard V."/>
            <person name="Magnuson J."/>
            <person name="Maillard F."/>
            <person name="Morin E."/>
            <person name="Murat C."/>
            <person name="Nolan M."/>
            <person name="Ohm R."/>
            <person name="Pangilinan J."/>
            <person name="Pereira M."/>
            <person name="Perotto S."/>
            <person name="Peter M."/>
            <person name="Riley R."/>
            <person name="Sitrit Y."/>
            <person name="Stielow B."/>
            <person name="Szollosi G."/>
            <person name="Zifcakova L."/>
            <person name="Stursova M."/>
            <person name="Spatafora J.W."/>
            <person name="Tedersoo L."/>
            <person name="Vaario L.-M."/>
            <person name="Yamada A."/>
            <person name="Yan M."/>
            <person name="Wang P."/>
            <person name="Xu J."/>
            <person name="Bruns T."/>
            <person name="Baldrian P."/>
            <person name="Vilgalys R."/>
            <person name="Henrissat B."/>
            <person name="Grigoriev I.V."/>
            <person name="Hibbett D."/>
            <person name="Nagy L.G."/>
            <person name="Martin F.M."/>
        </authorList>
    </citation>
    <scope>NUCLEOTIDE SEQUENCE</scope>
    <source>
        <strain evidence="1">P2</strain>
    </source>
</reference>
<comment type="caution">
    <text evidence="1">The sequence shown here is derived from an EMBL/GenBank/DDBJ whole genome shotgun (WGS) entry which is preliminary data.</text>
</comment>
<gene>
    <name evidence="1" type="ORF">BDM02DRAFT_1439502</name>
</gene>
<reference evidence="1" key="2">
    <citation type="journal article" date="2020" name="Nat. Commun.">
        <title>Large-scale genome sequencing of mycorrhizal fungi provides insights into the early evolution of symbiotic traits.</title>
        <authorList>
            <person name="Miyauchi S."/>
            <person name="Kiss E."/>
            <person name="Kuo A."/>
            <person name="Drula E."/>
            <person name="Kohler A."/>
            <person name="Sanchez-Garcia M."/>
            <person name="Morin E."/>
            <person name="Andreopoulos B."/>
            <person name="Barry K.W."/>
            <person name="Bonito G."/>
            <person name="Buee M."/>
            <person name="Carver A."/>
            <person name="Chen C."/>
            <person name="Cichocki N."/>
            <person name="Clum A."/>
            <person name="Culley D."/>
            <person name="Crous P.W."/>
            <person name="Fauchery L."/>
            <person name="Girlanda M."/>
            <person name="Hayes R.D."/>
            <person name="Keri Z."/>
            <person name="LaButti K."/>
            <person name="Lipzen A."/>
            <person name="Lombard V."/>
            <person name="Magnuson J."/>
            <person name="Maillard F."/>
            <person name="Murat C."/>
            <person name="Nolan M."/>
            <person name="Ohm R.A."/>
            <person name="Pangilinan J."/>
            <person name="Pereira M.F."/>
            <person name="Perotto S."/>
            <person name="Peter M."/>
            <person name="Pfister S."/>
            <person name="Riley R."/>
            <person name="Sitrit Y."/>
            <person name="Stielow J.B."/>
            <person name="Szollosi G."/>
            <person name="Zifcakova L."/>
            <person name="Stursova M."/>
            <person name="Spatafora J.W."/>
            <person name="Tedersoo L."/>
            <person name="Vaario L.M."/>
            <person name="Yamada A."/>
            <person name="Yan M."/>
            <person name="Wang P."/>
            <person name="Xu J."/>
            <person name="Bruns T."/>
            <person name="Baldrian P."/>
            <person name="Vilgalys R."/>
            <person name="Dunand C."/>
            <person name="Henrissat B."/>
            <person name="Grigoriev I.V."/>
            <person name="Hibbett D."/>
            <person name="Nagy L.G."/>
            <person name="Martin F.M."/>
        </authorList>
    </citation>
    <scope>NUCLEOTIDE SEQUENCE</scope>
    <source>
        <strain evidence="1">P2</strain>
    </source>
</reference>
<proteinExistence type="predicted"/>
<protein>
    <submittedName>
        <fullName evidence="1">Uncharacterized protein</fullName>
    </submittedName>
</protein>
<keyword evidence="2" id="KW-1185">Reference proteome</keyword>
<sequence>MASFFPSGKNHLERKQTAGTARHVGSWFSVVCERPIQLALTLLLWPDDPVVPPGPLQPHDLDRALPQLHKQQTASWPLSRQSTQPSEGAESAQEEPQEVATRTSKEPQSNLPAPQQLHRLNMSSPNFHSQLCRVLHGQEYIQSVQNLQNDDLVWLVGYLDKVRRLVTLPHSPLNPA</sequence>
<name>A0ACB6Z2C4_THEGA</name>
<dbReference type="EMBL" id="MU118211">
    <property type="protein sequence ID" value="KAF9643530.1"/>
    <property type="molecule type" value="Genomic_DNA"/>
</dbReference>